<proteinExistence type="predicted"/>
<keyword evidence="3" id="KW-1185">Reference proteome</keyword>
<dbReference type="InterPro" id="IPR048300">
    <property type="entry name" value="TACO1_YebC-like_2nd/3rd_dom"/>
</dbReference>
<dbReference type="PANTHER" id="PTHR12532">
    <property type="entry name" value="TRANSLATIONAL ACTIVATOR OF CYTOCHROME C OXIDASE 1"/>
    <property type="match status" value="1"/>
</dbReference>
<dbReference type="SUPFAM" id="SSF75625">
    <property type="entry name" value="YebC-like"/>
    <property type="match status" value="1"/>
</dbReference>
<feature type="non-terminal residue" evidence="2">
    <location>
        <position position="1"/>
    </location>
</feature>
<dbReference type="InterPro" id="IPR026564">
    <property type="entry name" value="Transcrip_reg_TACO1-like_dom3"/>
</dbReference>
<dbReference type="EMBL" id="JADKYU010000334">
    <property type="protein sequence ID" value="MBF4984003.1"/>
    <property type="molecule type" value="Genomic_DNA"/>
</dbReference>
<gene>
    <name evidence="2" type="ORF">FNJ87_06540</name>
</gene>
<feature type="domain" description="TACO1/YebC-like second and third" evidence="1">
    <location>
        <begin position="5"/>
        <end position="78"/>
    </location>
</feature>
<dbReference type="Pfam" id="PF01709">
    <property type="entry name" value="Transcrip_reg"/>
    <property type="match status" value="1"/>
</dbReference>
<dbReference type="GO" id="GO:0003677">
    <property type="term" value="F:DNA binding"/>
    <property type="evidence" value="ECO:0007669"/>
    <property type="project" value="UniProtKB-KW"/>
</dbReference>
<comment type="caution">
    <text evidence="2">The sequence shown here is derived from an EMBL/GenBank/DDBJ whole genome shotgun (WGS) entry which is preliminary data.</text>
</comment>
<sequence>EKDEEDDNSVDGIMIYAEFQNYGALQKGIEELGHEILSSGFEYIPTMQKEVTAEQREDVEKLLEKLDEDDDVNNVYTTMQDEE</sequence>
<organism evidence="2 3">
    <name type="scientific">Nonlabens mediterrranea</name>
    <dbReference type="NCBI Taxonomy" id="1419947"/>
    <lineage>
        <taxon>Bacteria</taxon>
        <taxon>Pseudomonadati</taxon>
        <taxon>Bacteroidota</taxon>
        <taxon>Flavobacteriia</taxon>
        <taxon>Flavobacteriales</taxon>
        <taxon>Flavobacteriaceae</taxon>
        <taxon>Nonlabens</taxon>
    </lineage>
</organism>
<keyword evidence="2" id="KW-0238">DNA-binding</keyword>
<accession>A0ABS0A3S3</accession>
<evidence type="ECO:0000259" key="1">
    <source>
        <dbReference type="Pfam" id="PF01709"/>
    </source>
</evidence>
<dbReference type="InterPro" id="IPR029072">
    <property type="entry name" value="YebC-like"/>
</dbReference>
<dbReference type="Gene3D" id="3.30.70.980">
    <property type="match status" value="2"/>
</dbReference>
<dbReference type="InterPro" id="IPR002876">
    <property type="entry name" value="Transcrip_reg_TACO1-like"/>
</dbReference>
<protein>
    <submittedName>
        <fullName evidence="2">YebC/PmpR family DNA-binding transcriptional regulator</fullName>
    </submittedName>
</protein>
<reference evidence="2 3" key="1">
    <citation type="submission" date="2020-11" db="EMBL/GenBank/DDBJ databases">
        <title>P. mediterranea TC4 genome.</title>
        <authorList>
            <person name="Molmeret M."/>
        </authorList>
    </citation>
    <scope>NUCLEOTIDE SEQUENCE [LARGE SCALE GENOMIC DNA]</scope>
    <source>
        <strain evidence="2 3">TC4</strain>
    </source>
</reference>
<evidence type="ECO:0000313" key="3">
    <source>
        <dbReference type="Proteomes" id="UP001194729"/>
    </source>
</evidence>
<evidence type="ECO:0000313" key="2">
    <source>
        <dbReference type="EMBL" id="MBF4984003.1"/>
    </source>
</evidence>
<dbReference type="Proteomes" id="UP001194729">
    <property type="component" value="Unassembled WGS sequence"/>
</dbReference>
<dbReference type="PANTHER" id="PTHR12532:SF6">
    <property type="entry name" value="TRANSCRIPTIONAL REGULATORY PROTEIN YEBC-RELATED"/>
    <property type="match status" value="1"/>
</dbReference>
<name>A0ABS0A3S3_9FLAO</name>